<sequence>MFSFVLSACVCYGMLCAGIKSVFPDLDNASVGKSDTARVPSSRGQERNHAA</sequence>
<name>A0AAX2BNW2_CITAM</name>
<feature type="region of interest" description="Disordered" evidence="1">
    <location>
        <begin position="25"/>
        <end position="51"/>
    </location>
</feature>
<dbReference type="AlphaFoldDB" id="A0AAX2BNW2"/>
<reference evidence="2 3" key="1">
    <citation type="submission" date="2016-04" db="EMBL/GenBank/DDBJ databases">
        <authorList>
            <person name="Regsiter A."/>
            <person name="William W."/>
        </authorList>
    </citation>
    <scope>NUCLEOTIDE SEQUENCE [LARGE SCALE GENOMIC DNA]</scope>
    <source>
        <strain evidence="2 3">92</strain>
    </source>
</reference>
<accession>A0AAX2BNW2</accession>
<proteinExistence type="predicted"/>
<evidence type="ECO:0000313" key="3">
    <source>
        <dbReference type="Proteomes" id="UP000245995"/>
    </source>
</evidence>
<gene>
    <name evidence="2" type="ORF">CITRO92_4190</name>
</gene>
<dbReference type="EMBL" id="LT556085">
    <property type="protein sequence ID" value="SBA20456.1"/>
    <property type="molecule type" value="Genomic_DNA"/>
</dbReference>
<dbReference type="Proteomes" id="UP000245995">
    <property type="component" value="Chromosome CITRO92"/>
</dbReference>
<organism evidence="2 3">
    <name type="scientific">Citrobacter amalonaticus</name>
    <dbReference type="NCBI Taxonomy" id="35703"/>
    <lineage>
        <taxon>Bacteria</taxon>
        <taxon>Pseudomonadati</taxon>
        <taxon>Pseudomonadota</taxon>
        <taxon>Gammaproteobacteria</taxon>
        <taxon>Enterobacterales</taxon>
        <taxon>Enterobacteriaceae</taxon>
        <taxon>Citrobacter</taxon>
    </lineage>
</organism>
<evidence type="ECO:0000313" key="2">
    <source>
        <dbReference type="EMBL" id="SBA20456.1"/>
    </source>
</evidence>
<evidence type="ECO:0000256" key="1">
    <source>
        <dbReference type="SAM" id="MobiDB-lite"/>
    </source>
</evidence>
<protein>
    <submittedName>
        <fullName evidence="2">Uncharacterized protein</fullName>
    </submittedName>
</protein>